<feature type="domain" description="Conserved virulence factor B second S1" evidence="4">
    <location>
        <begin position="70"/>
        <end position="131"/>
    </location>
</feature>
<dbReference type="PIRSF" id="PIRSF012524">
    <property type="entry name" value="YitL_S1"/>
    <property type="match status" value="1"/>
</dbReference>
<evidence type="ECO:0000313" key="6">
    <source>
        <dbReference type="EMBL" id="MDO5456871.1"/>
    </source>
</evidence>
<reference evidence="6" key="1">
    <citation type="submission" date="2023-07" db="EMBL/GenBank/DDBJ databases">
        <title>Between Cages and Wild: Unraveling the Impact of Captivity on Animal Microbiomes and Antimicrobial Resistance.</title>
        <authorList>
            <person name="Schmartz G.P."/>
            <person name="Rehner J."/>
            <person name="Schuff M.J."/>
            <person name="Becker S.L."/>
            <person name="Kravczyk M."/>
            <person name="Gurevich A."/>
            <person name="Francke R."/>
            <person name="Mueller R."/>
            <person name="Keller V."/>
            <person name="Keller A."/>
        </authorList>
    </citation>
    <scope>NUCLEOTIDE SEQUENCE</scope>
    <source>
        <strain evidence="6">S39M_St_73</strain>
    </source>
</reference>
<dbReference type="Gene3D" id="2.40.50.140">
    <property type="entry name" value="Nucleic acid-binding proteins"/>
    <property type="match status" value="2"/>
</dbReference>
<feature type="domain" description="Conserved virulence factor B first S1" evidence="2">
    <location>
        <begin position="5"/>
        <end position="60"/>
    </location>
</feature>
<dbReference type="PANTHER" id="PTHR37296">
    <property type="entry name" value="CONSERVED VIRULENCE FACTOR B"/>
    <property type="match status" value="1"/>
</dbReference>
<dbReference type="EMBL" id="JAUNQW010000002">
    <property type="protein sequence ID" value="MDO5456871.1"/>
    <property type="molecule type" value="Genomic_DNA"/>
</dbReference>
<dbReference type="Gene3D" id="2.40.50.330">
    <property type="match status" value="1"/>
</dbReference>
<proteinExistence type="inferred from homology"/>
<accession>A0AA43RKW5</accession>
<comment type="caution">
    <text evidence="6">The sequence shown here is derived from an EMBL/GenBank/DDBJ whole genome shotgun (WGS) entry which is preliminary data.</text>
</comment>
<feature type="domain" description="Conserved virulence factor B third S1" evidence="5">
    <location>
        <begin position="141"/>
        <end position="212"/>
    </location>
</feature>
<organism evidence="6 7">
    <name type="scientific">Atopococcus tabaci</name>
    <dbReference type="NCBI Taxonomy" id="269774"/>
    <lineage>
        <taxon>Bacteria</taxon>
        <taxon>Bacillati</taxon>
        <taxon>Bacillota</taxon>
        <taxon>Bacilli</taxon>
        <taxon>Lactobacillales</taxon>
        <taxon>Carnobacteriaceae</taxon>
        <taxon>Atopococcus</taxon>
    </lineage>
</organism>
<evidence type="ECO:0000259" key="2">
    <source>
        <dbReference type="Pfam" id="PF13509"/>
    </source>
</evidence>
<protein>
    <submittedName>
        <fullName evidence="6">S1-like domain-containing RNA-binding protein</fullName>
    </submittedName>
</protein>
<dbReference type="Pfam" id="PF21543">
    <property type="entry name" value="CvfB_2nd"/>
    <property type="match status" value="1"/>
</dbReference>
<evidence type="ECO:0000259" key="5">
    <source>
        <dbReference type="Pfam" id="PF21543"/>
    </source>
</evidence>
<comment type="similarity">
    <text evidence="1">Belongs to the CvfB family.</text>
</comment>
<evidence type="ECO:0000259" key="3">
    <source>
        <dbReference type="Pfam" id="PF17783"/>
    </source>
</evidence>
<dbReference type="InterPro" id="IPR039566">
    <property type="entry name" value="CvfB_S1_st"/>
</dbReference>
<evidence type="ECO:0000259" key="4">
    <source>
        <dbReference type="Pfam" id="PF21191"/>
    </source>
</evidence>
<dbReference type="Proteomes" id="UP001171751">
    <property type="component" value="Unassembled WGS sequence"/>
</dbReference>
<sequence>MLEELGQVITGIVTEKNDKKIYVQKSGVTYEVNEAVDAEIGDTIKGFVYINRNDKYKMTINPPEIQVGKYGWGEVVRSRRDLGVFVDIGLEDKDMVVSLDDLPLETHIWPDKGCKLYIELAIDNQNRMWGKIADESLIIAQSKRATEENHNDDITGVVYSTKVAGSYVLTDQKFLGFIHPNERPREPRLGEEITGRIIVVHPEGSVNISLFPRAHEVLEQDAALIYQVLKRSSGQKIPYTDKSKPEDIQNFFGISKGQFKRSVGRLMKMGIVKQEEGYTHLIKEIEE</sequence>
<feature type="domain" description="Conserved virulence factor B-like winged helix" evidence="3">
    <location>
        <begin position="224"/>
        <end position="281"/>
    </location>
</feature>
<evidence type="ECO:0000256" key="1">
    <source>
        <dbReference type="PIRNR" id="PIRNR012524"/>
    </source>
</evidence>
<dbReference type="InterPro" id="IPR012340">
    <property type="entry name" value="NA-bd_OB-fold"/>
</dbReference>
<dbReference type="Gene3D" id="1.10.10.10">
    <property type="entry name" value="Winged helix-like DNA-binding domain superfamily/Winged helix DNA-binding domain"/>
    <property type="match status" value="1"/>
</dbReference>
<keyword evidence="7" id="KW-1185">Reference proteome</keyword>
<gene>
    <name evidence="6" type="ORF">Q4F26_00865</name>
</gene>
<dbReference type="InterPro" id="IPR040764">
    <property type="entry name" value="CvfB_WH"/>
</dbReference>
<dbReference type="AlphaFoldDB" id="A0AA43RKW5"/>
<dbReference type="InterPro" id="IPR036388">
    <property type="entry name" value="WH-like_DNA-bd_sf"/>
</dbReference>
<dbReference type="InterPro" id="IPR048587">
    <property type="entry name" value="CvfB_S1_3rd"/>
</dbReference>
<dbReference type="InterPro" id="IPR014464">
    <property type="entry name" value="CvfB_fam"/>
</dbReference>
<dbReference type="InterPro" id="IPR048588">
    <property type="entry name" value="CvfB_S1_2nd"/>
</dbReference>
<evidence type="ECO:0000313" key="7">
    <source>
        <dbReference type="Proteomes" id="UP001171751"/>
    </source>
</evidence>
<dbReference type="Pfam" id="PF21191">
    <property type="entry name" value="CvfB_1st"/>
    <property type="match status" value="1"/>
</dbReference>
<dbReference type="Pfam" id="PF17783">
    <property type="entry name" value="WHD_CvfB"/>
    <property type="match status" value="1"/>
</dbReference>
<dbReference type="PANTHER" id="PTHR37296:SF1">
    <property type="entry name" value="CONSERVED VIRULENCE FACTOR B"/>
    <property type="match status" value="1"/>
</dbReference>
<name>A0AA43RKW5_9LACT</name>
<dbReference type="Pfam" id="PF13509">
    <property type="entry name" value="S1_2"/>
    <property type="match status" value="1"/>
</dbReference>